<evidence type="ECO:0000313" key="2">
    <source>
        <dbReference type="Proteomes" id="UP000593972"/>
    </source>
</evidence>
<sequence>MEENIVIHDVNDIVKSTSLDAEKESSHRITTAEVDASLKELLKNPQIKLAIELLAQN</sequence>
<dbReference type="RefSeq" id="WP_193137344.1">
    <property type="nucleotide sequence ID" value="NZ_CP045567.1"/>
</dbReference>
<proteinExistence type="predicted"/>
<dbReference type="EMBL" id="CP050500">
    <property type="protein sequence ID" value="QOP54951.1"/>
    <property type="molecule type" value="Genomic_DNA"/>
</dbReference>
<name>A0ABD7BRA2_LACPA</name>
<evidence type="ECO:0000313" key="1">
    <source>
        <dbReference type="EMBL" id="QOP54951.1"/>
    </source>
</evidence>
<dbReference type="Proteomes" id="UP000593972">
    <property type="component" value="Chromosome"/>
</dbReference>
<reference evidence="1 2" key="1">
    <citation type="submission" date="2020-03" db="EMBL/GenBank/DDBJ databases">
        <title>Complete genome sequence of Lactobacillus paracasei strain NFFJ04, isolated from animal feed.</title>
        <authorList>
            <person name="Jung J.Y."/>
        </authorList>
    </citation>
    <scope>NUCLEOTIDE SEQUENCE [LARGE SCALE GENOMIC DNA]</scope>
    <source>
        <strain evidence="1 2">NFFJ04</strain>
    </source>
</reference>
<accession>A0ABD7BRA2</accession>
<organism evidence="1 2">
    <name type="scientific">Lacticaseibacillus paracasei</name>
    <name type="common">Lactobacillus paracasei</name>
    <dbReference type="NCBI Taxonomy" id="1597"/>
    <lineage>
        <taxon>Bacteria</taxon>
        <taxon>Bacillati</taxon>
        <taxon>Bacillota</taxon>
        <taxon>Bacilli</taxon>
        <taxon>Lactobacillales</taxon>
        <taxon>Lactobacillaceae</taxon>
        <taxon>Lacticaseibacillus</taxon>
    </lineage>
</organism>
<protein>
    <submittedName>
        <fullName evidence="1">Uncharacterized protein</fullName>
    </submittedName>
</protein>
<dbReference type="AlphaFoldDB" id="A0ABD7BRA2"/>
<gene>
    <name evidence="1" type="ORF">HCJ88_03820</name>
</gene>